<reference evidence="1" key="1">
    <citation type="journal article" date="2021" name="Proc. Natl. Acad. Sci. U.S.A.">
        <title>A Catalog of Tens of Thousands of Viruses from Human Metagenomes Reveals Hidden Associations with Chronic Diseases.</title>
        <authorList>
            <person name="Tisza M.J."/>
            <person name="Buck C.B."/>
        </authorList>
    </citation>
    <scope>NUCLEOTIDE SEQUENCE</scope>
    <source>
        <strain evidence="1">CtbbV81</strain>
    </source>
</reference>
<dbReference type="EMBL" id="BK032878">
    <property type="protein sequence ID" value="DAF65471.1"/>
    <property type="molecule type" value="Genomic_DNA"/>
</dbReference>
<organism evidence="1">
    <name type="scientific">Siphoviridae sp. ctbbV81</name>
    <dbReference type="NCBI Taxonomy" id="2827900"/>
    <lineage>
        <taxon>Viruses</taxon>
        <taxon>Duplodnaviria</taxon>
        <taxon>Heunggongvirae</taxon>
        <taxon>Uroviricota</taxon>
        <taxon>Caudoviricetes</taxon>
    </lineage>
</organism>
<name>A0A8S5TQT1_9CAUD</name>
<proteinExistence type="predicted"/>
<sequence length="51" mass="6022">MADKTCKTCIENDNGLCDRKGILIEEDDTCENHTENWKDSLLEKFIRKSMW</sequence>
<protein>
    <submittedName>
        <fullName evidence="1">Uncharacterized protein</fullName>
    </submittedName>
</protein>
<evidence type="ECO:0000313" key="1">
    <source>
        <dbReference type="EMBL" id="DAF65471.1"/>
    </source>
</evidence>
<accession>A0A8S5TQT1</accession>